<sequence length="181" mass="20468">MGLQHTLSRGYRAGTRDLFSKKFRTKGGNPCLTTYLRKYKVGDMVDVIANPAQQKGMPHKYYHGKTGRVWNITKRAIGVEINKVFRQKQMVKRIHVRVEHARPSRCQSGHFARVKANEIIKAAAKAKGEKPGAYSVSLKREAKGPRPAFKLDLEGTLGAKVHLLVPQAYVFKPMQQPYLIK</sequence>
<dbReference type="Gene3D" id="2.30.30.70">
    <property type="entry name" value="Ribosomal protein L21"/>
    <property type="match status" value="1"/>
</dbReference>
<dbReference type="Pfam" id="PF01157">
    <property type="entry name" value="Ribosomal_L21e"/>
    <property type="match status" value="1"/>
</dbReference>
<dbReference type="EMBL" id="JWZX01002470">
    <property type="protein sequence ID" value="KOO29063.1"/>
    <property type="molecule type" value="Genomic_DNA"/>
</dbReference>
<protein>
    <submittedName>
        <fullName evidence="4">60s ribosomal protein l21</fullName>
    </submittedName>
</protein>
<evidence type="ECO:0000256" key="2">
    <source>
        <dbReference type="ARBA" id="ARBA00022980"/>
    </source>
</evidence>
<dbReference type="PROSITE" id="PS01171">
    <property type="entry name" value="RIBOSOMAL_L21E"/>
    <property type="match status" value="1"/>
</dbReference>
<evidence type="ECO:0000313" key="5">
    <source>
        <dbReference type="Proteomes" id="UP000037460"/>
    </source>
</evidence>
<dbReference type="InterPro" id="IPR018259">
    <property type="entry name" value="Ribosomal_eL21_CS"/>
</dbReference>
<comment type="caution">
    <text evidence="4">The sequence shown here is derived from an EMBL/GenBank/DDBJ whole genome shotgun (WGS) entry which is preliminary data.</text>
</comment>
<comment type="similarity">
    <text evidence="1">Belongs to the eukaryotic ribosomal protein eL21 family.</text>
</comment>
<dbReference type="GO" id="GO:0003735">
    <property type="term" value="F:structural constituent of ribosome"/>
    <property type="evidence" value="ECO:0007669"/>
    <property type="project" value="InterPro"/>
</dbReference>
<name>A0A0M0JS76_9EUKA</name>
<reference evidence="5" key="1">
    <citation type="journal article" date="2015" name="PLoS Genet.">
        <title>Genome Sequence and Transcriptome Analyses of Chrysochromulina tobin: Metabolic Tools for Enhanced Algal Fitness in the Prominent Order Prymnesiales (Haptophyceae).</title>
        <authorList>
            <person name="Hovde B.T."/>
            <person name="Deodato C.R."/>
            <person name="Hunsperger H.M."/>
            <person name="Ryken S.A."/>
            <person name="Yost W."/>
            <person name="Jha R.K."/>
            <person name="Patterson J."/>
            <person name="Monnat R.J. Jr."/>
            <person name="Barlow S.B."/>
            <person name="Starkenburg S.R."/>
            <person name="Cattolico R.A."/>
        </authorList>
    </citation>
    <scope>NUCLEOTIDE SEQUENCE</scope>
    <source>
        <strain evidence="5">CCMP291</strain>
    </source>
</reference>
<evidence type="ECO:0000313" key="4">
    <source>
        <dbReference type="EMBL" id="KOO29063.1"/>
    </source>
</evidence>
<dbReference type="AlphaFoldDB" id="A0A0M0JS76"/>
<dbReference type="PANTHER" id="PTHR20981">
    <property type="entry name" value="60S RIBOSOMAL PROTEIN L21"/>
    <property type="match status" value="1"/>
</dbReference>
<dbReference type="FunFam" id="2.30.30.70:FF:000001">
    <property type="entry name" value="60S ribosomal protein L21"/>
    <property type="match status" value="1"/>
</dbReference>
<keyword evidence="5" id="KW-1185">Reference proteome</keyword>
<keyword evidence="3" id="KW-0687">Ribonucleoprotein</keyword>
<dbReference type="Proteomes" id="UP000037460">
    <property type="component" value="Unassembled WGS sequence"/>
</dbReference>
<organism evidence="4 5">
    <name type="scientific">Chrysochromulina tobinii</name>
    <dbReference type="NCBI Taxonomy" id="1460289"/>
    <lineage>
        <taxon>Eukaryota</taxon>
        <taxon>Haptista</taxon>
        <taxon>Haptophyta</taxon>
        <taxon>Prymnesiophyceae</taxon>
        <taxon>Prymnesiales</taxon>
        <taxon>Chrysochromulinaceae</taxon>
        <taxon>Chrysochromulina</taxon>
    </lineage>
</organism>
<evidence type="ECO:0000256" key="3">
    <source>
        <dbReference type="ARBA" id="ARBA00023274"/>
    </source>
</evidence>
<accession>A0A0M0JS76</accession>
<evidence type="ECO:0000256" key="1">
    <source>
        <dbReference type="ARBA" id="ARBA00008427"/>
    </source>
</evidence>
<dbReference type="GO" id="GO:0005840">
    <property type="term" value="C:ribosome"/>
    <property type="evidence" value="ECO:0007669"/>
    <property type="project" value="UniProtKB-KW"/>
</dbReference>
<proteinExistence type="inferred from homology"/>
<dbReference type="GO" id="GO:0006412">
    <property type="term" value="P:translation"/>
    <property type="evidence" value="ECO:0007669"/>
    <property type="project" value="InterPro"/>
</dbReference>
<gene>
    <name evidence="4" type="ORF">Ctob_001857</name>
</gene>
<dbReference type="Gene3D" id="6.10.250.3260">
    <property type="match status" value="1"/>
</dbReference>
<keyword evidence="2 4" id="KW-0689">Ribosomal protein</keyword>
<dbReference type="InterPro" id="IPR036948">
    <property type="entry name" value="Ribosomal_eL21_sf"/>
</dbReference>
<dbReference type="InterPro" id="IPR008991">
    <property type="entry name" value="Translation_prot_SH3-like_sf"/>
</dbReference>
<dbReference type="GO" id="GO:1990904">
    <property type="term" value="C:ribonucleoprotein complex"/>
    <property type="evidence" value="ECO:0007669"/>
    <property type="project" value="UniProtKB-KW"/>
</dbReference>
<dbReference type="OrthoDB" id="1539250at2759"/>
<dbReference type="InterPro" id="IPR001147">
    <property type="entry name" value="Ribosomal_eL21"/>
</dbReference>
<dbReference type="SUPFAM" id="SSF50104">
    <property type="entry name" value="Translation proteins SH3-like domain"/>
    <property type="match status" value="1"/>
</dbReference>